<dbReference type="InterPro" id="IPR025660">
    <property type="entry name" value="Pept_his_AS"/>
</dbReference>
<proteinExistence type="predicted"/>
<evidence type="ECO:0000313" key="3">
    <source>
        <dbReference type="Proteomes" id="UP000265520"/>
    </source>
</evidence>
<dbReference type="AlphaFoldDB" id="A0A392P7U0"/>
<evidence type="ECO:0000259" key="1">
    <source>
        <dbReference type="Pfam" id="PF00112"/>
    </source>
</evidence>
<organism evidence="2 3">
    <name type="scientific">Trifolium medium</name>
    <dbReference type="NCBI Taxonomy" id="97028"/>
    <lineage>
        <taxon>Eukaryota</taxon>
        <taxon>Viridiplantae</taxon>
        <taxon>Streptophyta</taxon>
        <taxon>Embryophyta</taxon>
        <taxon>Tracheophyta</taxon>
        <taxon>Spermatophyta</taxon>
        <taxon>Magnoliopsida</taxon>
        <taxon>eudicotyledons</taxon>
        <taxon>Gunneridae</taxon>
        <taxon>Pentapetalae</taxon>
        <taxon>rosids</taxon>
        <taxon>fabids</taxon>
        <taxon>Fabales</taxon>
        <taxon>Fabaceae</taxon>
        <taxon>Papilionoideae</taxon>
        <taxon>50 kb inversion clade</taxon>
        <taxon>NPAAA clade</taxon>
        <taxon>Hologalegina</taxon>
        <taxon>IRL clade</taxon>
        <taxon>Trifolieae</taxon>
        <taxon>Trifolium</taxon>
    </lineage>
</organism>
<keyword evidence="3" id="KW-1185">Reference proteome</keyword>
<protein>
    <submittedName>
        <fullName evidence="2">Cathepsin L1-like</fullName>
    </submittedName>
</protein>
<sequence>MRAVKKQPVVVTVAVDGPHFDEYCGGVYNHEPGYFNLDTTLHGMLLVGFGKHHGEDCWILQNSYGTGFGDEGF</sequence>
<accession>A0A392P7U0</accession>
<comment type="caution">
    <text evidence="2">The sequence shown here is derived from an EMBL/GenBank/DDBJ whole genome shotgun (WGS) entry which is preliminary data.</text>
</comment>
<name>A0A392P7U0_9FABA</name>
<dbReference type="Pfam" id="PF00112">
    <property type="entry name" value="Peptidase_C1"/>
    <property type="match status" value="1"/>
</dbReference>
<feature type="non-terminal residue" evidence="2">
    <location>
        <position position="73"/>
    </location>
</feature>
<dbReference type="GO" id="GO:0008234">
    <property type="term" value="F:cysteine-type peptidase activity"/>
    <property type="evidence" value="ECO:0007669"/>
    <property type="project" value="InterPro"/>
</dbReference>
<evidence type="ECO:0000313" key="2">
    <source>
        <dbReference type="EMBL" id="MCI08181.1"/>
    </source>
</evidence>
<dbReference type="Proteomes" id="UP000265520">
    <property type="component" value="Unassembled WGS sequence"/>
</dbReference>
<dbReference type="Gene3D" id="3.90.70.10">
    <property type="entry name" value="Cysteine proteinases"/>
    <property type="match status" value="1"/>
</dbReference>
<dbReference type="GO" id="GO:0006508">
    <property type="term" value="P:proteolysis"/>
    <property type="evidence" value="ECO:0007669"/>
    <property type="project" value="InterPro"/>
</dbReference>
<dbReference type="PROSITE" id="PS00639">
    <property type="entry name" value="THIOL_PROTEASE_HIS"/>
    <property type="match status" value="1"/>
</dbReference>
<reference evidence="2 3" key="1">
    <citation type="journal article" date="2018" name="Front. Plant Sci.">
        <title>Red Clover (Trifolium pratense) and Zigzag Clover (T. medium) - A Picture of Genomic Similarities and Differences.</title>
        <authorList>
            <person name="Dluhosova J."/>
            <person name="Istvanek J."/>
            <person name="Nedelnik J."/>
            <person name="Repkova J."/>
        </authorList>
    </citation>
    <scope>NUCLEOTIDE SEQUENCE [LARGE SCALE GENOMIC DNA]</scope>
    <source>
        <strain evidence="3">cv. 10/8</strain>
        <tissue evidence="2">Leaf</tissue>
    </source>
</reference>
<dbReference type="SUPFAM" id="SSF54001">
    <property type="entry name" value="Cysteine proteinases"/>
    <property type="match status" value="1"/>
</dbReference>
<dbReference type="InterPro" id="IPR000668">
    <property type="entry name" value="Peptidase_C1A_C"/>
</dbReference>
<dbReference type="EMBL" id="LXQA010068034">
    <property type="protein sequence ID" value="MCI08181.1"/>
    <property type="molecule type" value="Genomic_DNA"/>
</dbReference>
<dbReference type="InterPro" id="IPR038765">
    <property type="entry name" value="Papain-like_cys_pep_sf"/>
</dbReference>
<feature type="domain" description="Peptidase C1A papain C-terminal" evidence="1">
    <location>
        <begin position="2"/>
        <end position="73"/>
    </location>
</feature>